<name>A0A1Y6BSF5_9BACT</name>
<evidence type="ECO:0000313" key="5">
    <source>
        <dbReference type="Proteomes" id="UP000192907"/>
    </source>
</evidence>
<dbReference type="Proteomes" id="UP000192907">
    <property type="component" value="Unassembled WGS sequence"/>
</dbReference>
<evidence type="ECO:0000256" key="2">
    <source>
        <dbReference type="SAM" id="Phobius"/>
    </source>
</evidence>
<dbReference type="GO" id="GO:0005524">
    <property type="term" value="F:ATP binding"/>
    <property type="evidence" value="ECO:0007669"/>
    <property type="project" value="UniProtKB-UniRule"/>
</dbReference>
<reference evidence="5" key="1">
    <citation type="submission" date="2017-04" db="EMBL/GenBank/DDBJ databases">
        <authorList>
            <person name="Varghese N."/>
            <person name="Submissions S."/>
        </authorList>
    </citation>
    <scope>NUCLEOTIDE SEQUENCE [LARGE SCALE GENOMIC DNA]</scope>
    <source>
        <strain evidence="5">RKEM611</strain>
    </source>
</reference>
<keyword evidence="4" id="KW-0436">Ligase</keyword>
<dbReference type="InterPro" id="IPR011761">
    <property type="entry name" value="ATP-grasp"/>
</dbReference>
<dbReference type="PROSITE" id="PS50975">
    <property type="entry name" value="ATP_GRASP"/>
    <property type="match status" value="1"/>
</dbReference>
<dbReference type="Gene3D" id="3.30.470.20">
    <property type="entry name" value="ATP-grasp fold, B domain"/>
    <property type="match status" value="1"/>
</dbReference>
<feature type="transmembrane region" description="Helical" evidence="2">
    <location>
        <begin position="347"/>
        <end position="366"/>
    </location>
</feature>
<keyword evidence="1" id="KW-0067">ATP-binding</keyword>
<keyword evidence="2" id="KW-0812">Transmembrane</keyword>
<evidence type="ECO:0000313" key="4">
    <source>
        <dbReference type="EMBL" id="SMF18572.1"/>
    </source>
</evidence>
<dbReference type="Pfam" id="PF02786">
    <property type="entry name" value="CPSase_L_D2"/>
    <property type="match status" value="1"/>
</dbReference>
<organism evidence="4 5">
    <name type="scientific">Pseudobacteriovorax antillogorgiicola</name>
    <dbReference type="NCBI Taxonomy" id="1513793"/>
    <lineage>
        <taxon>Bacteria</taxon>
        <taxon>Pseudomonadati</taxon>
        <taxon>Bdellovibrionota</taxon>
        <taxon>Oligoflexia</taxon>
        <taxon>Oligoflexales</taxon>
        <taxon>Pseudobacteriovoracaceae</taxon>
        <taxon>Pseudobacteriovorax</taxon>
    </lineage>
</organism>
<dbReference type="STRING" id="1513793.SAMN06296036_106187"/>
<evidence type="ECO:0000259" key="3">
    <source>
        <dbReference type="PROSITE" id="PS50975"/>
    </source>
</evidence>
<dbReference type="InterPro" id="IPR013815">
    <property type="entry name" value="ATP_grasp_subdomain_1"/>
</dbReference>
<dbReference type="SUPFAM" id="SSF56059">
    <property type="entry name" value="Glutathione synthetase ATP-binding domain-like"/>
    <property type="match status" value="1"/>
</dbReference>
<protein>
    <submittedName>
        <fullName evidence="4">Predicted ATP-dependent carboligase, ATP-grasp superfamily</fullName>
    </submittedName>
</protein>
<dbReference type="Gene3D" id="3.30.1490.20">
    <property type="entry name" value="ATP-grasp fold, A domain"/>
    <property type="match status" value="1"/>
</dbReference>
<proteinExistence type="predicted"/>
<dbReference type="GO" id="GO:0046872">
    <property type="term" value="F:metal ion binding"/>
    <property type="evidence" value="ECO:0007669"/>
    <property type="project" value="InterPro"/>
</dbReference>
<evidence type="ECO:0000256" key="1">
    <source>
        <dbReference type="PROSITE-ProRule" id="PRU00409"/>
    </source>
</evidence>
<gene>
    <name evidence="4" type="ORF">SAMN06296036_106187</name>
</gene>
<dbReference type="GO" id="GO:0016874">
    <property type="term" value="F:ligase activity"/>
    <property type="evidence" value="ECO:0007669"/>
    <property type="project" value="UniProtKB-KW"/>
</dbReference>
<dbReference type="EMBL" id="FWZT01000006">
    <property type="protein sequence ID" value="SMF18572.1"/>
    <property type="molecule type" value="Genomic_DNA"/>
</dbReference>
<keyword evidence="2" id="KW-1133">Transmembrane helix</keyword>
<dbReference type="InterPro" id="IPR005479">
    <property type="entry name" value="CPAse_ATP-bd"/>
</dbReference>
<feature type="domain" description="ATP-grasp" evidence="3">
    <location>
        <begin position="123"/>
        <end position="325"/>
    </location>
</feature>
<keyword evidence="2" id="KW-0472">Membrane</keyword>
<keyword evidence="1" id="KW-0547">Nucleotide-binding</keyword>
<dbReference type="AlphaFoldDB" id="A0A1Y6BSF5"/>
<keyword evidence="5" id="KW-1185">Reference proteome</keyword>
<sequence length="426" mass="49634">MNVGSQSNKVLVTTGAYIGTLCAIRSLGRLGLSVYLADTAKSPSAYSKYLTQYLKCPPVAKTEEFISWLVSFGRDHPGTLLYPCCDTTAWLYAFHSEVLSKYFSMYSPSKEVIYSILNKKHLHQACKEIGIQTPMTEFPENDHDVVEVSRNLRFPILLKPQTQIGSISSQKGRIVWQEEDLAAGIREFKSKSKYESYIESYDQNVNWPMVQEFMTEAMTDTLSIAGFVDETGKLTSFRSSYKVMQKPRKIGIGLCFESIEAPQYLIDQVFQLCQKMNYFGAFETEFIYKDQQYYLIDFNPRYYSQMQFEIAREMEIPRLVFYSACRIDSDLQQEINKARSWDNSQKYIYSIIWLFYLTISLSFLSLNMSYREFRKWLSWANSRDSQYVDAYYAPDDRVPALVGMIQAFAGYLRHPRAAWRHFFQEK</sequence>
<accession>A0A1Y6BSF5</accession>